<evidence type="ECO:0000259" key="1">
    <source>
        <dbReference type="Pfam" id="PF01738"/>
    </source>
</evidence>
<dbReference type="SUPFAM" id="SSF53474">
    <property type="entry name" value="alpha/beta-Hydrolases"/>
    <property type="match status" value="1"/>
</dbReference>
<protein>
    <recommendedName>
        <fullName evidence="1">Dienelactone hydrolase domain-containing protein</fullName>
    </recommendedName>
</protein>
<dbReference type="AlphaFoldDB" id="A0A3L9Y9C9"/>
<dbReference type="InterPro" id="IPR050261">
    <property type="entry name" value="FrsA_esterase"/>
</dbReference>
<dbReference type="PANTHER" id="PTHR22946">
    <property type="entry name" value="DIENELACTONE HYDROLASE DOMAIN-CONTAINING PROTEIN-RELATED"/>
    <property type="match status" value="1"/>
</dbReference>
<evidence type="ECO:0000313" key="2">
    <source>
        <dbReference type="EMBL" id="RMA42676.1"/>
    </source>
</evidence>
<dbReference type="EMBL" id="RCNT01000003">
    <property type="protein sequence ID" value="RMA42676.1"/>
    <property type="molecule type" value="Genomic_DNA"/>
</dbReference>
<sequence length="238" mass="25855">MSAMTDIRFETDAASYGGVFVDRQARRTALILPDWRGYQTAYAMRRGIEIADAHGCNVVVSDFYGEAYRPREYGGDAEIWIARALGDPEILRGNLSTYISALCETLSITPRSLHVVGYCLGGALSFEMGRADADLAAVASVHGIPSSRKPITMLASDTRFVAIHGASDPIIGMEHITAFQTEMTEAGVDWISLALGHARHGFTNEEIDPHGQAQRFDAGAARHCLNGLQSFLYTEATP</sequence>
<accession>A0A3L9Y9C9</accession>
<dbReference type="InterPro" id="IPR002925">
    <property type="entry name" value="Dienelactn_hydro"/>
</dbReference>
<keyword evidence="3" id="KW-1185">Reference proteome</keyword>
<proteinExistence type="predicted"/>
<dbReference type="Proteomes" id="UP000281343">
    <property type="component" value="Unassembled WGS sequence"/>
</dbReference>
<dbReference type="Gene3D" id="3.40.50.1820">
    <property type="entry name" value="alpha/beta hydrolase"/>
    <property type="match status" value="1"/>
</dbReference>
<dbReference type="GO" id="GO:0016787">
    <property type="term" value="F:hydrolase activity"/>
    <property type="evidence" value="ECO:0007669"/>
    <property type="project" value="InterPro"/>
</dbReference>
<dbReference type="PANTHER" id="PTHR22946:SF0">
    <property type="entry name" value="DIENELACTONE HYDROLASE DOMAIN-CONTAINING PROTEIN"/>
    <property type="match status" value="1"/>
</dbReference>
<organism evidence="2 3">
    <name type="scientific">Rhodophyticola porphyridii</name>
    <dbReference type="NCBI Taxonomy" id="1852017"/>
    <lineage>
        <taxon>Bacteria</taxon>
        <taxon>Pseudomonadati</taxon>
        <taxon>Pseudomonadota</taxon>
        <taxon>Alphaproteobacteria</taxon>
        <taxon>Rhodobacterales</taxon>
        <taxon>Roseobacteraceae</taxon>
        <taxon>Rhodophyticola</taxon>
    </lineage>
</organism>
<reference evidence="2 3" key="1">
    <citation type="submission" date="2018-10" db="EMBL/GenBank/DDBJ databases">
        <authorList>
            <person name="Jung H.S."/>
            <person name="Jeon C.O."/>
        </authorList>
    </citation>
    <scope>NUCLEOTIDE SEQUENCE [LARGE SCALE GENOMIC DNA]</scope>
    <source>
        <strain evidence="2 3">MA-7-27</strain>
    </source>
</reference>
<comment type="caution">
    <text evidence="2">The sequence shown here is derived from an EMBL/GenBank/DDBJ whole genome shotgun (WGS) entry which is preliminary data.</text>
</comment>
<gene>
    <name evidence="2" type="ORF">D9R08_07740</name>
</gene>
<feature type="domain" description="Dienelactone hydrolase" evidence="1">
    <location>
        <begin position="28"/>
        <end position="221"/>
    </location>
</feature>
<evidence type="ECO:0000313" key="3">
    <source>
        <dbReference type="Proteomes" id="UP000281343"/>
    </source>
</evidence>
<dbReference type="Pfam" id="PF01738">
    <property type="entry name" value="DLH"/>
    <property type="match status" value="1"/>
</dbReference>
<dbReference type="InterPro" id="IPR029058">
    <property type="entry name" value="AB_hydrolase_fold"/>
</dbReference>
<name>A0A3L9Y9C9_9RHOB</name>